<reference evidence="5 6" key="1">
    <citation type="submission" date="2019-01" db="EMBL/GenBank/DDBJ databases">
        <title>Flavobacterium sp. nov.,isolated from freshwater.</title>
        <authorList>
            <person name="Zhang R."/>
            <person name="Du Z.-J."/>
        </authorList>
    </citation>
    <scope>NUCLEOTIDE SEQUENCE [LARGE SCALE GENOMIC DNA]</scope>
    <source>
        <strain evidence="5 6">1E403</strain>
    </source>
</reference>
<organism evidence="5 6">
    <name type="scientific">Flavobacterium cerinum</name>
    <dbReference type="NCBI Taxonomy" id="2502784"/>
    <lineage>
        <taxon>Bacteria</taxon>
        <taxon>Pseudomonadati</taxon>
        <taxon>Bacteroidota</taxon>
        <taxon>Flavobacteriia</taxon>
        <taxon>Flavobacteriales</taxon>
        <taxon>Flavobacteriaceae</taxon>
        <taxon>Flavobacterium</taxon>
    </lineage>
</organism>
<dbReference type="Gene3D" id="2.160.10.10">
    <property type="entry name" value="Hexapeptide repeat proteins"/>
    <property type="match status" value="1"/>
</dbReference>
<gene>
    <name evidence="5" type="ORF">EPI11_12330</name>
</gene>
<evidence type="ECO:0000313" key="5">
    <source>
        <dbReference type="EMBL" id="RWW99767.1"/>
    </source>
</evidence>
<dbReference type="CDD" id="cd04647">
    <property type="entry name" value="LbH_MAT_like"/>
    <property type="match status" value="1"/>
</dbReference>
<dbReference type="OrthoDB" id="9801697at2"/>
<dbReference type="EMBL" id="SBII01000008">
    <property type="protein sequence ID" value="RWW99767.1"/>
    <property type="molecule type" value="Genomic_DNA"/>
</dbReference>
<evidence type="ECO:0000313" key="6">
    <source>
        <dbReference type="Proteomes" id="UP000287527"/>
    </source>
</evidence>
<dbReference type="Proteomes" id="UP000287527">
    <property type="component" value="Unassembled WGS sequence"/>
</dbReference>
<name>A0A444H987_9FLAO</name>
<dbReference type="InterPro" id="IPR051159">
    <property type="entry name" value="Hexapeptide_acetyltransf"/>
</dbReference>
<dbReference type="InterPro" id="IPR001451">
    <property type="entry name" value="Hexapep"/>
</dbReference>
<evidence type="ECO:0000256" key="4">
    <source>
        <dbReference type="ARBA" id="ARBA00023315"/>
    </source>
</evidence>
<keyword evidence="3" id="KW-0677">Repeat</keyword>
<dbReference type="InterPro" id="IPR018357">
    <property type="entry name" value="Hexapep_transf_CS"/>
</dbReference>
<comment type="similarity">
    <text evidence="1">Belongs to the transferase hexapeptide repeat family.</text>
</comment>
<protein>
    <submittedName>
        <fullName evidence="5">Acyltransferase</fullName>
    </submittedName>
</protein>
<proteinExistence type="inferred from homology"/>
<sequence>MENLNALEALKRKGLKVGTNFNIQEGCIIDGSHSYHIEIGNNVTLAPNVHILAHDASTWNFLEYTKIKNVKIGNRVFIGASSIIMPGVTIGNDVIIGAGSIVTKDIPNNCLYAGNPAKFMMHTDVYIAKEKKKMTAENTFEEEFSEAKDVSMENKELLKQMAAKHGTAYLK</sequence>
<dbReference type="GO" id="GO:0005829">
    <property type="term" value="C:cytosol"/>
    <property type="evidence" value="ECO:0007669"/>
    <property type="project" value="TreeGrafter"/>
</dbReference>
<keyword evidence="4 5" id="KW-0012">Acyltransferase</keyword>
<dbReference type="Pfam" id="PF00132">
    <property type="entry name" value="Hexapep"/>
    <property type="match status" value="1"/>
</dbReference>
<dbReference type="AlphaFoldDB" id="A0A444H987"/>
<keyword evidence="6" id="KW-1185">Reference proteome</keyword>
<evidence type="ECO:0000256" key="3">
    <source>
        <dbReference type="ARBA" id="ARBA00022737"/>
    </source>
</evidence>
<evidence type="ECO:0000256" key="1">
    <source>
        <dbReference type="ARBA" id="ARBA00007274"/>
    </source>
</evidence>
<keyword evidence="2 5" id="KW-0808">Transferase</keyword>
<dbReference type="PANTHER" id="PTHR23416:SF23">
    <property type="entry name" value="ACETYLTRANSFERASE C18B11.09C-RELATED"/>
    <property type="match status" value="1"/>
</dbReference>
<dbReference type="InterPro" id="IPR011004">
    <property type="entry name" value="Trimer_LpxA-like_sf"/>
</dbReference>
<accession>A0A444H987</accession>
<dbReference type="PANTHER" id="PTHR23416">
    <property type="entry name" value="SIALIC ACID SYNTHASE-RELATED"/>
    <property type="match status" value="1"/>
</dbReference>
<evidence type="ECO:0000256" key="2">
    <source>
        <dbReference type="ARBA" id="ARBA00022679"/>
    </source>
</evidence>
<dbReference type="GO" id="GO:0008374">
    <property type="term" value="F:O-acyltransferase activity"/>
    <property type="evidence" value="ECO:0007669"/>
    <property type="project" value="TreeGrafter"/>
</dbReference>
<comment type="caution">
    <text evidence="5">The sequence shown here is derived from an EMBL/GenBank/DDBJ whole genome shotgun (WGS) entry which is preliminary data.</text>
</comment>
<dbReference type="PROSITE" id="PS00101">
    <property type="entry name" value="HEXAPEP_TRANSFERASES"/>
    <property type="match status" value="1"/>
</dbReference>
<dbReference type="SUPFAM" id="SSF51161">
    <property type="entry name" value="Trimeric LpxA-like enzymes"/>
    <property type="match status" value="1"/>
</dbReference>